<feature type="transmembrane region" description="Helical" evidence="7">
    <location>
        <begin position="121"/>
        <end position="140"/>
    </location>
</feature>
<feature type="transmembrane region" description="Helical" evidence="7">
    <location>
        <begin position="84"/>
        <end position="101"/>
    </location>
</feature>
<accession>A0ABY7JQK0</accession>
<evidence type="ECO:0000313" key="9">
    <source>
        <dbReference type="Proteomes" id="UP001164187"/>
    </source>
</evidence>
<gene>
    <name evidence="8" type="ORF">O0R46_02825</name>
</gene>
<evidence type="ECO:0000256" key="1">
    <source>
        <dbReference type="ARBA" id="ARBA00004651"/>
    </source>
</evidence>
<dbReference type="RefSeq" id="WP_269312067.1">
    <property type="nucleotide sequence ID" value="NZ_CP114052.1"/>
</dbReference>
<comment type="subcellular location">
    <subcellularLocation>
        <location evidence="1">Cell membrane</location>
        <topology evidence="1">Multi-pass membrane protein</topology>
    </subcellularLocation>
</comment>
<sequence>MFGTMLELVVYVLVGIVVMLAGYFLIDFIVPCDFPKELKDGNKAVGWVSAGIYIGLGTIIHFAIKTLTIANKAPELINGVLDTVVYSVAGIVFFIAAYFLIDIVNKKYNFNVELEARNEAIGITVFGIFIGIALIVGGVIA</sequence>
<dbReference type="PANTHER" id="PTHR40043">
    <property type="entry name" value="UPF0719 INNER MEMBRANE PROTEIN YJFL"/>
    <property type="match status" value="1"/>
</dbReference>
<protein>
    <submittedName>
        <fullName evidence="8">DUF350 domain-containing protein</fullName>
    </submittedName>
</protein>
<dbReference type="InterPro" id="IPR007140">
    <property type="entry name" value="DUF350"/>
</dbReference>
<keyword evidence="3" id="KW-1003">Cell membrane</keyword>
<evidence type="ECO:0000256" key="7">
    <source>
        <dbReference type="SAM" id="Phobius"/>
    </source>
</evidence>
<feature type="transmembrane region" description="Helical" evidence="7">
    <location>
        <begin position="44"/>
        <end position="64"/>
    </location>
</feature>
<name>A0ABY7JQK0_9FIRM</name>
<evidence type="ECO:0000256" key="6">
    <source>
        <dbReference type="ARBA" id="ARBA00023136"/>
    </source>
</evidence>
<dbReference type="Pfam" id="PF03994">
    <property type="entry name" value="DUF350"/>
    <property type="match status" value="1"/>
</dbReference>
<feature type="transmembrane region" description="Helical" evidence="7">
    <location>
        <begin position="12"/>
        <end position="32"/>
    </location>
</feature>
<evidence type="ECO:0000256" key="5">
    <source>
        <dbReference type="ARBA" id="ARBA00022989"/>
    </source>
</evidence>
<keyword evidence="6 7" id="KW-0472">Membrane</keyword>
<organism evidence="8 9">
    <name type="scientific">Peptostreptococcus equinus</name>
    <dbReference type="NCBI Taxonomy" id="3003601"/>
    <lineage>
        <taxon>Bacteria</taxon>
        <taxon>Bacillati</taxon>
        <taxon>Bacillota</taxon>
        <taxon>Clostridia</taxon>
        <taxon>Peptostreptococcales</taxon>
        <taxon>Peptostreptococcaceae</taxon>
        <taxon>Peptostreptococcus</taxon>
    </lineage>
</organism>
<dbReference type="PANTHER" id="PTHR40043:SF1">
    <property type="entry name" value="UPF0719 INNER MEMBRANE PROTEIN YJFL"/>
    <property type="match status" value="1"/>
</dbReference>
<dbReference type="Proteomes" id="UP001164187">
    <property type="component" value="Chromosome"/>
</dbReference>
<comment type="similarity">
    <text evidence="2">Belongs to the UPF0719 family.</text>
</comment>
<reference evidence="8" key="1">
    <citation type="submission" date="2022-12" db="EMBL/GenBank/DDBJ databases">
        <title>Peptostreptococcus.</title>
        <authorList>
            <person name="Lee S.H."/>
        </authorList>
    </citation>
    <scope>NUCLEOTIDE SEQUENCE</scope>
    <source>
        <strain evidence="8">CBA3647</strain>
    </source>
</reference>
<evidence type="ECO:0000256" key="3">
    <source>
        <dbReference type="ARBA" id="ARBA00022475"/>
    </source>
</evidence>
<evidence type="ECO:0000256" key="2">
    <source>
        <dbReference type="ARBA" id="ARBA00005779"/>
    </source>
</evidence>
<evidence type="ECO:0000313" key="8">
    <source>
        <dbReference type="EMBL" id="WAW15395.1"/>
    </source>
</evidence>
<dbReference type="EMBL" id="CP114052">
    <property type="protein sequence ID" value="WAW15395.1"/>
    <property type="molecule type" value="Genomic_DNA"/>
</dbReference>
<evidence type="ECO:0000256" key="4">
    <source>
        <dbReference type="ARBA" id="ARBA00022692"/>
    </source>
</evidence>
<proteinExistence type="inferred from homology"/>
<keyword evidence="4 7" id="KW-0812">Transmembrane</keyword>
<keyword evidence="9" id="KW-1185">Reference proteome</keyword>
<keyword evidence="5 7" id="KW-1133">Transmembrane helix</keyword>